<organism evidence="4 5">
    <name type="scientific">Tianweitania aestuarii</name>
    <dbReference type="NCBI Taxonomy" id="2814886"/>
    <lineage>
        <taxon>Bacteria</taxon>
        <taxon>Pseudomonadati</taxon>
        <taxon>Pseudomonadota</taxon>
        <taxon>Alphaproteobacteria</taxon>
        <taxon>Hyphomicrobiales</taxon>
        <taxon>Phyllobacteriaceae</taxon>
        <taxon>Tianweitania</taxon>
    </lineage>
</organism>
<reference evidence="4 5" key="1">
    <citation type="submission" date="2021-03" db="EMBL/GenBank/DDBJ databases">
        <title>Tianweitania aestuarii sp. nov., isolated from a tidal flat.</title>
        <authorList>
            <person name="Park S."/>
            <person name="Yoon J.-H."/>
        </authorList>
    </citation>
    <scope>NUCLEOTIDE SEQUENCE [LARGE SCALE GENOMIC DNA]</scope>
    <source>
        <strain evidence="4 5">BSSL-BM11</strain>
    </source>
</reference>
<evidence type="ECO:0000259" key="3">
    <source>
        <dbReference type="Pfam" id="PF20155"/>
    </source>
</evidence>
<protein>
    <submittedName>
        <fullName evidence="4">Tape measure protein</fullName>
    </submittedName>
</protein>
<dbReference type="Pfam" id="PF20155">
    <property type="entry name" value="TMP_3"/>
    <property type="match status" value="1"/>
</dbReference>
<dbReference type="NCBIfam" id="TIGR02675">
    <property type="entry name" value="tape_meas_nterm"/>
    <property type="match status" value="1"/>
</dbReference>
<dbReference type="InterPro" id="IPR013491">
    <property type="entry name" value="Tape_meas_N"/>
</dbReference>
<proteinExistence type="predicted"/>
<gene>
    <name evidence="4" type="ORF">JYU29_05980</name>
</gene>
<dbReference type="RefSeq" id="WP_213983784.1">
    <property type="nucleotide sequence ID" value="NZ_JAFMNX010000001.1"/>
</dbReference>
<feature type="region of interest" description="Disordered" evidence="2">
    <location>
        <begin position="690"/>
        <end position="712"/>
    </location>
</feature>
<dbReference type="EMBL" id="JAFMNX010000001">
    <property type="protein sequence ID" value="MBS9720233.1"/>
    <property type="molecule type" value="Genomic_DNA"/>
</dbReference>
<name>A0ABS5RT35_9HYPH</name>
<feature type="region of interest" description="Disordered" evidence="2">
    <location>
        <begin position="397"/>
        <end position="421"/>
    </location>
</feature>
<keyword evidence="1" id="KW-0175">Coiled coil</keyword>
<dbReference type="Proteomes" id="UP001297272">
    <property type="component" value="Unassembled WGS sequence"/>
</dbReference>
<accession>A0ABS5RT35</accession>
<evidence type="ECO:0000313" key="4">
    <source>
        <dbReference type="EMBL" id="MBS9720233.1"/>
    </source>
</evidence>
<evidence type="ECO:0000313" key="5">
    <source>
        <dbReference type="Proteomes" id="UP001297272"/>
    </source>
</evidence>
<evidence type="ECO:0000256" key="2">
    <source>
        <dbReference type="SAM" id="MobiDB-lite"/>
    </source>
</evidence>
<evidence type="ECO:0000256" key="1">
    <source>
        <dbReference type="SAM" id="Coils"/>
    </source>
</evidence>
<feature type="coiled-coil region" evidence="1">
    <location>
        <begin position="487"/>
        <end position="521"/>
    </location>
</feature>
<feature type="domain" description="Tape measure protein N-terminal" evidence="3">
    <location>
        <begin position="73"/>
        <end position="264"/>
    </location>
</feature>
<keyword evidence="5" id="KW-1185">Reference proteome</keyword>
<comment type="caution">
    <text evidence="4">The sequence shown here is derived from an EMBL/GenBank/DDBJ whole genome shotgun (WGS) entry which is preliminary data.</text>
</comment>
<sequence length="712" mass="74086">MASDDTVLAVRLEARIRDFERNLAKANRSATSSFGSIERRAAQLSSRLNQSLAGAARGLAAPLLGAASLQGAKSLIDTATRIQNALKVAGLEGEGLAKVYDQLYASAQKNAAPLESLVTLYSRVSQVQGELGVTSEQIVGFTDNIALSLRVAGTDAASASGALLQLSQALGSGVVRAEEFSSINEAIPTVMQAAAAGIQEAGGSVAKLRRLMLDGKLSSKAYFDGVNAGAVTMQEKVAGAEQTLSSRLVRLQNVLEDAAGRFNKVAGTSDTFGKSIDALAGYIQALDMGQIVSQIDTVIEALANGERAIYNFANAVGKGLKLDKVGEMLTNNSVANSLGLYSVTAVERRMSGSAPDVPKELQDYVARTYGGKEASQPLTIDVKPAKPKVQPITLADYAVPSTGGSGKGGGRGRKGGGSTRTDDYAREIEQIKERTAATLAETAAMAGLNPLVDDYGYALEKARARQDLLTAAQKAGKAITPELSKEIDTLADTYAKATVEAEKLQQQHEDARDRVQEFNSVAKDTLGGFIQDLRGGVKGAEALSNAIGRIGDAFLNSGLEALFSSKSGQSGGLFGSIFSSLLGGLGGGFKPTPNGFAKTLGLPGFASGTANTGGRTGQVRGLVHGNEAVIPLPNGGKVPVSLTIPNLSNIGRQGEQQRVKVEVAADVDRSGNLIPLITQVADERAGSAVAQGQKQAQRTFPAMQADRARRYS</sequence>